<comment type="caution">
    <text evidence="4">The sequence shown here is derived from an EMBL/GenBank/DDBJ whole genome shotgun (WGS) entry which is preliminary data.</text>
</comment>
<gene>
    <name evidence="4" type="ORF">NP493_707g01020</name>
</gene>
<dbReference type="PANTHER" id="PTHR31718:SF60">
    <property type="entry name" value="LIPOXYGENASE HOMOLOGY DOMAIN-CONTAINING PROTEIN 1"/>
    <property type="match status" value="1"/>
</dbReference>
<feature type="domain" description="PLAT" evidence="3">
    <location>
        <begin position="27"/>
        <end position="144"/>
    </location>
</feature>
<feature type="domain" description="PLAT" evidence="3">
    <location>
        <begin position="145"/>
        <end position="252"/>
    </location>
</feature>
<evidence type="ECO:0000259" key="3">
    <source>
        <dbReference type="PROSITE" id="PS50095"/>
    </source>
</evidence>
<dbReference type="Pfam" id="PF01477">
    <property type="entry name" value="PLAT"/>
    <property type="match status" value="2"/>
</dbReference>
<dbReference type="PANTHER" id="PTHR31718">
    <property type="entry name" value="PLAT DOMAIN-CONTAINING PROTEIN"/>
    <property type="match status" value="1"/>
</dbReference>
<evidence type="ECO:0000256" key="1">
    <source>
        <dbReference type="PROSITE-ProRule" id="PRU00152"/>
    </source>
</evidence>
<dbReference type="Gene3D" id="2.40.180.10">
    <property type="entry name" value="Catalase core domain"/>
    <property type="match status" value="1"/>
</dbReference>
<accession>A0AAD9NMT7</accession>
<evidence type="ECO:0000313" key="5">
    <source>
        <dbReference type="Proteomes" id="UP001209878"/>
    </source>
</evidence>
<dbReference type="InterPro" id="IPR001024">
    <property type="entry name" value="PLAT/LH2_dom"/>
</dbReference>
<protein>
    <recommendedName>
        <fullName evidence="3">PLAT domain-containing protein</fullName>
    </recommendedName>
</protein>
<comment type="caution">
    <text evidence="1">Lacks conserved residue(s) required for the propagation of feature annotation.</text>
</comment>
<feature type="signal peptide" evidence="2">
    <location>
        <begin position="1"/>
        <end position="24"/>
    </location>
</feature>
<dbReference type="Proteomes" id="UP001209878">
    <property type="component" value="Unassembled WGS sequence"/>
</dbReference>
<keyword evidence="5" id="KW-1185">Reference proteome</keyword>
<dbReference type="InterPro" id="IPR036392">
    <property type="entry name" value="PLAT/LH2_dom_sf"/>
</dbReference>
<evidence type="ECO:0000313" key="4">
    <source>
        <dbReference type="EMBL" id="KAK2175795.1"/>
    </source>
</evidence>
<name>A0AAD9NMT7_RIDPI</name>
<keyword evidence="2" id="KW-0732">Signal</keyword>
<dbReference type="AlphaFoldDB" id="A0AAD9NMT7"/>
<feature type="chain" id="PRO_5041956427" description="PLAT domain-containing protein" evidence="2">
    <location>
        <begin position="25"/>
        <end position="252"/>
    </location>
</feature>
<evidence type="ECO:0000256" key="2">
    <source>
        <dbReference type="SAM" id="SignalP"/>
    </source>
</evidence>
<organism evidence="4 5">
    <name type="scientific">Ridgeia piscesae</name>
    <name type="common">Tubeworm</name>
    <dbReference type="NCBI Taxonomy" id="27915"/>
    <lineage>
        <taxon>Eukaryota</taxon>
        <taxon>Metazoa</taxon>
        <taxon>Spiralia</taxon>
        <taxon>Lophotrochozoa</taxon>
        <taxon>Annelida</taxon>
        <taxon>Polychaeta</taxon>
        <taxon>Sedentaria</taxon>
        <taxon>Canalipalpata</taxon>
        <taxon>Sabellida</taxon>
        <taxon>Siboglinidae</taxon>
        <taxon>Ridgeia</taxon>
    </lineage>
</organism>
<dbReference type="Gene3D" id="2.60.60.20">
    <property type="entry name" value="PLAT/LH2 domain"/>
    <property type="match status" value="1"/>
</dbReference>
<proteinExistence type="predicted"/>
<dbReference type="EMBL" id="JAODUO010000707">
    <property type="protein sequence ID" value="KAK2175795.1"/>
    <property type="molecule type" value="Genomic_DNA"/>
</dbReference>
<sequence>MIAARLACLALVSLLFGQLDTSDAADCQYRIKVRTGLSKYAGTDGRVYIKLYDFNGQNGGWKQLDTPANDFERGSTGYFTIRNPCLRCITKIGLRLIYWGKAPGWFVKTVGVRRMAFLTSYQTFGCYKWMTKKTSLTRWFSSSYTPYSIRVYTGNVLGGGTSPRVQIRFKAKTWSPLFTLSSNFGRGTIRTFFRSVKNACKVTNMMAKHGAGQSNWYVQRIVITNKATKKSYVCWYRKWIGAFPRNIQCVPT</sequence>
<reference evidence="4" key="1">
    <citation type="journal article" date="2023" name="Mol. Biol. Evol.">
        <title>Third-Generation Sequencing Reveals the Adaptive Role of the Epigenome in Three Deep-Sea Polychaetes.</title>
        <authorList>
            <person name="Perez M."/>
            <person name="Aroh O."/>
            <person name="Sun Y."/>
            <person name="Lan Y."/>
            <person name="Juniper S.K."/>
            <person name="Young C.R."/>
            <person name="Angers B."/>
            <person name="Qian P.Y."/>
        </authorList>
    </citation>
    <scope>NUCLEOTIDE SEQUENCE</scope>
    <source>
        <strain evidence="4">R07B-5</strain>
    </source>
</reference>
<dbReference type="PROSITE" id="PS50095">
    <property type="entry name" value="PLAT"/>
    <property type="match status" value="2"/>
</dbReference>
<dbReference type="SUPFAM" id="SSF49723">
    <property type="entry name" value="Lipase/lipooxygenase domain (PLAT/LH2 domain)"/>
    <property type="match status" value="2"/>
</dbReference>